<dbReference type="Proteomes" id="UP001152797">
    <property type="component" value="Unassembled WGS sequence"/>
</dbReference>
<dbReference type="OrthoDB" id="438172at2759"/>
<dbReference type="EMBL" id="CAMXCT030005957">
    <property type="protein sequence ID" value="CAL4800942.1"/>
    <property type="molecule type" value="Genomic_DNA"/>
</dbReference>
<evidence type="ECO:0000313" key="4">
    <source>
        <dbReference type="Proteomes" id="UP001152797"/>
    </source>
</evidence>
<dbReference type="GO" id="GO:0003723">
    <property type="term" value="F:RNA binding"/>
    <property type="evidence" value="ECO:0007669"/>
    <property type="project" value="InterPro"/>
</dbReference>
<gene>
    <name evidence="2" type="ORF">C1SCF055_LOCUS38587</name>
</gene>
<dbReference type="SUPFAM" id="SSF51735">
    <property type="entry name" value="NAD(P)-binding Rossmann-fold domains"/>
    <property type="match status" value="2"/>
</dbReference>
<evidence type="ECO:0000259" key="1">
    <source>
        <dbReference type="Pfam" id="PF08659"/>
    </source>
</evidence>
<feature type="domain" description="Ketoreductase (KR)" evidence="1">
    <location>
        <begin position="923"/>
        <end position="1006"/>
    </location>
</feature>
<dbReference type="InterPro" id="IPR013968">
    <property type="entry name" value="PKS_KR"/>
</dbReference>
<comment type="caution">
    <text evidence="2">The sequence shown here is derived from an EMBL/GenBank/DDBJ whole genome shotgun (WGS) entry which is preliminary data.</text>
</comment>
<dbReference type="GO" id="GO:0009982">
    <property type="term" value="F:pseudouridine synthase activity"/>
    <property type="evidence" value="ECO:0007669"/>
    <property type="project" value="InterPro"/>
</dbReference>
<sequence length="1007" mass="109746">MLPKEVWLVARLASRLDELARSLRAAFSLGASCRVILIDGDSHNLLHLHEVDFATAISEEEILEIIRKMVSASQASDGLSTAIQRLVEESGTDGSASVLFLDEAAEEDWSWTAPQPAGPAAVCLGVHEDFEAEVLAIRRAVAAVGSVRSAQLGPVALHSSACLHLLSSVRHGAALPPLPAVRPVNVQHSSAPRFTSARHVRRALPRRQPLRFLWRLESHPLESASSRAEVHQAIVAACLVSKSVYDERDTKLLLAWHESSGTVDRSLLGLSKVKLIPSESQVLDALQLKMSRGTESLENGLQDLMEDVGRCCFAAPVVVQVTPSPNCWEWPEWKTQASWPTDPPIFLCINWPDALPGLGMATSLCTPVGSVAKIILTLQHWHNLGVLPATLTPRPSLPTRGEKELAEDLINLSPQPGKDVLLPTLVPFKCRVIGRVRMGHVLFAECGNAKVMCKEQRLGAAFHVVVNELRVGDTLYCIGYPGFEYNCEAVIFAHQILFIEPSNLPTNEEEVLFQDEDLLVLAKPAGKLAWEDSRHRHERGTALKVEADQLLLAPEVDVSGPAVYAMKPSVRTVGGTVDYAVLVAGVPAVSTVSAALRPARGKLKEDAETQLEVLWQSEDCSLLRATVKTTEVKSQVCRHLHILGCPVWGDRRYGNRRANLRARAIFGLARPWCHLMRLELFGGWGGIICESSPPQELMRVLSAVGCRWRFPEAAVRVVPPMLDFRTLEHGLSLAYYVVPPCVGLCTDGGHLQELGTFLEGFEKIFVIASGSGSPRAIEVMAAALRVMKAQSKVTELWFVVEGTQAAQVEDLSKSSIPYHAGLWGLARCARREQREHFVGCLEVGCSSGRAACAAGIWRRLRIASASQEDGREHELLVRRSMQGAEESGSDEEDVERHVARLEQTTPKAFGVWPPPIFPSHSWFAISGGCGALGLATGAWLVNQGVQHVALLSRSGKCQDGEAAKDLQELYSGNVRVLMQRCDVSSQDAVKSAAEAMKALDGIPVKGQ</sequence>
<dbReference type="Gene3D" id="3.40.1280.10">
    <property type="match status" value="1"/>
</dbReference>
<dbReference type="InterPro" id="IPR036291">
    <property type="entry name" value="NAD(P)-bd_dom_sf"/>
</dbReference>
<protein>
    <recommendedName>
        <fullName evidence="1">Ketoreductase (KR) domain-containing protein</fullName>
    </recommendedName>
</protein>
<dbReference type="SUPFAM" id="SSF55120">
    <property type="entry name" value="Pseudouridine synthase"/>
    <property type="match status" value="1"/>
</dbReference>
<dbReference type="InterPro" id="IPR029026">
    <property type="entry name" value="tRNA_m1G_MTases_N"/>
</dbReference>
<dbReference type="Pfam" id="PF08659">
    <property type="entry name" value="KR"/>
    <property type="match status" value="1"/>
</dbReference>
<proteinExistence type="predicted"/>
<reference evidence="3" key="2">
    <citation type="submission" date="2024-04" db="EMBL/GenBank/DDBJ databases">
        <authorList>
            <person name="Chen Y."/>
            <person name="Shah S."/>
            <person name="Dougan E. K."/>
            <person name="Thang M."/>
            <person name="Chan C."/>
        </authorList>
    </citation>
    <scope>NUCLEOTIDE SEQUENCE [LARGE SCALE GENOMIC DNA]</scope>
</reference>
<evidence type="ECO:0000313" key="3">
    <source>
        <dbReference type="EMBL" id="CAL1167005.1"/>
    </source>
</evidence>
<dbReference type="Gene3D" id="3.30.2350.10">
    <property type="entry name" value="Pseudouridine synthase"/>
    <property type="match status" value="1"/>
</dbReference>
<accession>A0A9P1GHB2</accession>
<dbReference type="GO" id="GO:0001522">
    <property type="term" value="P:pseudouridine synthesis"/>
    <property type="evidence" value="ECO:0007669"/>
    <property type="project" value="InterPro"/>
</dbReference>
<dbReference type="InterPro" id="IPR020103">
    <property type="entry name" value="PsdUridine_synth_cat_dom_sf"/>
</dbReference>
<reference evidence="2" key="1">
    <citation type="submission" date="2022-10" db="EMBL/GenBank/DDBJ databases">
        <authorList>
            <person name="Chen Y."/>
            <person name="Dougan E. K."/>
            <person name="Chan C."/>
            <person name="Rhodes N."/>
            <person name="Thang M."/>
        </authorList>
    </citation>
    <scope>NUCLEOTIDE SEQUENCE</scope>
</reference>
<dbReference type="EMBL" id="CAMXCT010005957">
    <property type="protein sequence ID" value="CAI4013630.1"/>
    <property type="molecule type" value="Genomic_DNA"/>
</dbReference>
<keyword evidence="4" id="KW-1185">Reference proteome</keyword>
<dbReference type="Gene3D" id="3.40.50.720">
    <property type="entry name" value="NAD(P)-binding Rossmann-like Domain"/>
    <property type="match status" value="1"/>
</dbReference>
<organism evidence="2">
    <name type="scientific">Cladocopium goreaui</name>
    <dbReference type="NCBI Taxonomy" id="2562237"/>
    <lineage>
        <taxon>Eukaryota</taxon>
        <taxon>Sar</taxon>
        <taxon>Alveolata</taxon>
        <taxon>Dinophyceae</taxon>
        <taxon>Suessiales</taxon>
        <taxon>Symbiodiniaceae</taxon>
        <taxon>Cladocopium</taxon>
    </lineage>
</organism>
<dbReference type="EMBL" id="CAMXCT020005957">
    <property type="protein sequence ID" value="CAL1167005.1"/>
    <property type="molecule type" value="Genomic_DNA"/>
</dbReference>
<name>A0A9P1GHB2_9DINO</name>
<dbReference type="AlphaFoldDB" id="A0A9P1GHB2"/>
<evidence type="ECO:0000313" key="2">
    <source>
        <dbReference type="EMBL" id="CAI4013630.1"/>
    </source>
</evidence>